<dbReference type="InterPro" id="IPR036075">
    <property type="entry name" value="ARMT-1-like_metal-bd_sf"/>
</dbReference>
<dbReference type="EC" id="2.1.1.-" evidence="10"/>
<comment type="domain">
    <text evidence="10">Subfamily III proteins have a conserved RTxK motif about 40-50 residues from the C-terminus; the threonine may be replaced by serine or cysteine.</text>
</comment>
<dbReference type="GO" id="GO:0016791">
    <property type="term" value="F:phosphatase activity"/>
    <property type="evidence" value="ECO:0007669"/>
    <property type="project" value="TreeGrafter"/>
</dbReference>
<keyword evidence="5 10" id="KW-0479">Metal-binding</keyword>
<evidence type="ECO:0000256" key="11">
    <source>
        <dbReference type="SAM" id="MobiDB-lite"/>
    </source>
</evidence>
<feature type="region of interest" description="Disordered" evidence="11">
    <location>
        <begin position="23"/>
        <end position="124"/>
    </location>
</feature>
<proteinExistence type="inferred from homology"/>
<dbReference type="GO" id="GO:0006974">
    <property type="term" value="P:DNA damage response"/>
    <property type="evidence" value="ECO:0007669"/>
    <property type="project" value="TreeGrafter"/>
</dbReference>
<feature type="domain" description="Damage-control phosphatase ARMT1-like metal-binding" evidence="12">
    <location>
        <begin position="221"/>
        <end position="389"/>
    </location>
</feature>
<comment type="cofactor">
    <cofactor evidence="10">
        <name>Mn(2+)</name>
        <dbReference type="ChEBI" id="CHEBI:29035"/>
    </cofactor>
    <cofactor evidence="10">
        <name>Ni(2+)</name>
        <dbReference type="ChEBI" id="CHEBI:49786"/>
    </cofactor>
</comment>
<dbReference type="GO" id="GO:0032259">
    <property type="term" value="P:methylation"/>
    <property type="evidence" value="ECO:0007669"/>
    <property type="project" value="UniProtKB-KW"/>
</dbReference>
<dbReference type="PANTHER" id="PTHR12260">
    <property type="entry name" value="DAMAGE-CONTROL PHOSPHATASE ARMT1"/>
    <property type="match status" value="1"/>
</dbReference>
<dbReference type="EC" id="3.1.3.-" evidence="10"/>
<dbReference type="PANTHER" id="PTHR12260:SF6">
    <property type="entry name" value="DAMAGE-CONTROL PHOSPHATASE ARMT1"/>
    <property type="match status" value="1"/>
</dbReference>
<comment type="caution">
    <text evidence="13">The sequence shown here is derived from an EMBL/GenBank/DDBJ whole genome shotgun (WGS) entry which is preliminary data.</text>
</comment>
<dbReference type="GO" id="GO:0051998">
    <property type="term" value="F:protein carboxyl O-methyltransferase activity"/>
    <property type="evidence" value="ECO:0007669"/>
    <property type="project" value="UniProtKB-UniRule"/>
</dbReference>
<protein>
    <recommendedName>
        <fullName evidence="10">Sugar phosphate phosphatase</fullName>
        <ecNumber evidence="10">2.1.1.-</ecNumber>
        <ecNumber evidence="10">3.1.3.-</ecNumber>
    </recommendedName>
</protein>
<dbReference type="InterPro" id="IPR039763">
    <property type="entry name" value="ARMT1"/>
</dbReference>
<sequence length="399" mass="45010">MHWLKEGFSTWVWTECFSLPAKSTKDHCNRQGASAVPVKHVTRDVQGGGEQRADRCARPYKLPEQGSALTSPREEKTDAPNAQAPTPLPQARDKSPGGSPALPQPVPTRTQRPSQSPTLRRRTGLLAQRSVSRPVHVTVGPRDPCCRDLIRSLVPATSRSLVASAFRPLPYSASLLLPRACTASLPAACETRALARGARKVMAGPLVSLSARDVGSFAYLTVKDRLPQILTKAIDTLHRHKSEFFEKHGEKGLEAEKKAISLLSKLRNELQTDKPIVPLVEKFVDTDLWNQYLEYQQSLLNESNGKPRWFLSPWLFVECYMYRRIHEAIIQSPPIDDFDIFKELKDQNFFESQESIIALCTHLQELMKTIEELDENQLKNEFFKVLQVNVIIHLLSLFI</sequence>
<evidence type="ECO:0000313" key="14">
    <source>
        <dbReference type="Proteomes" id="UP001159641"/>
    </source>
</evidence>
<keyword evidence="10" id="KW-0808">Transferase</keyword>
<dbReference type="GO" id="GO:0046872">
    <property type="term" value="F:metal ion binding"/>
    <property type="evidence" value="ECO:0007669"/>
    <property type="project" value="UniProtKB-UniRule"/>
</dbReference>
<evidence type="ECO:0000256" key="2">
    <source>
        <dbReference type="ARBA" id="ARBA00001326"/>
    </source>
</evidence>
<dbReference type="Proteomes" id="UP001159641">
    <property type="component" value="Unassembled WGS sequence"/>
</dbReference>
<comment type="catalytic activity">
    <reaction evidence="9 10">
        <text>beta-D-fructose 6-phosphate = dihydroxyacetone + D-glyceraldehyde 3-phosphate</text>
        <dbReference type="Rhea" id="RHEA:28002"/>
        <dbReference type="ChEBI" id="CHEBI:16016"/>
        <dbReference type="ChEBI" id="CHEBI:57634"/>
        <dbReference type="ChEBI" id="CHEBI:59776"/>
    </reaction>
</comment>
<comment type="catalytic activity">
    <reaction evidence="2 10">
        <text>beta-D-fructose 1-phosphate + H2O = D-fructose + phosphate</text>
        <dbReference type="Rhea" id="RHEA:35603"/>
        <dbReference type="ChEBI" id="CHEBI:15377"/>
        <dbReference type="ChEBI" id="CHEBI:37721"/>
        <dbReference type="ChEBI" id="CHEBI:43474"/>
        <dbReference type="ChEBI" id="CHEBI:138881"/>
    </reaction>
</comment>
<keyword evidence="14" id="KW-1185">Reference proteome</keyword>
<keyword evidence="6 10" id="KW-0378">Hydrolase</keyword>
<evidence type="ECO:0000313" key="13">
    <source>
        <dbReference type="EMBL" id="KAJ8797238.1"/>
    </source>
</evidence>
<dbReference type="GO" id="GO:0005634">
    <property type="term" value="C:nucleus"/>
    <property type="evidence" value="ECO:0007669"/>
    <property type="project" value="TreeGrafter"/>
</dbReference>
<keyword evidence="4" id="KW-0533">Nickel</keyword>
<dbReference type="Pfam" id="PF01937">
    <property type="entry name" value="ARMT1-like_dom"/>
    <property type="match status" value="1"/>
</dbReference>
<evidence type="ECO:0000256" key="9">
    <source>
        <dbReference type="ARBA" id="ARBA00048809"/>
    </source>
</evidence>
<organism evidence="13 14">
    <name type="scientific">Eschrichtius robustus</name>
    <name type="common">California gray whale</name>
    <name type="synonym">Eschrichtius gibbosus</name>
    <dbReference type="NCBI Taxonomy" id="9764"/>
    <lineage>
        <taxon>Eukaryota</taxon>
        <taxon>Metazoa</taxon>
        <taxon>Chordata</taxon>
        <taxon>Craniata</taxon>
        <taxon>Vertebrata</taxon>
        <taxon>Euteleostomi</taxon>
        <taxon>Mammalia</taxon>
        <taxon>Eutheria</taxon>
        <taxon>Laurasiatheria</taxon>
        <taxon>Artiodactyla</taxon>
        <taxon>Whippomorpha</taxon>
        <taxon>Cetacea</taxon>
        <taxon>Mysticeti</taxon>
        <taxon>Eschrichtiidae</taxon>
        <taxon>Eschrichtius</taxon>
    </lineage>
</organism>
<evidence type="ECO:0000256" key="10">
    <source>
        <dbReference type="RuleBase" id="RU367030"/>
    </source>
</evidence>
<comment type="catalytic activity">
    <reaction evidence="1 10">
        <text>L-glutamyl-[protein] + S-adenosyl-L-methionine = [protein]-L-glutamate 5-O-methyl ester + S-adenosyl-L-homocysteine</text>
        <dbReference type="Rhea" id="RHEA:24452"/>
        <dbReference type="Rhea" id="RHEA-COMP:10208"/>
        <dbReference type="Rhea" id="RHEA-COMP:10311"/>
        <dbReference type="ChEBI" id="CHEBI:29973"/>
        <dbReference type="ChEBI" id="CHEBI:57856"/>
        <dbReference type="ChEBI" id="CHEBI:59789"/>
        <dbReference type="ChEBI" id="CHEBI:82795"/>
    </reaction>
</comment>
<comment type="similarity">
    <text evidence="3 10">Belongs to the damage-control phosphatase family. Sugar phosphate phosphatase III subfamily.</text>
</comment>
<evidence type="ECO:0000259" key="12">
    <source>
        <dbReference type="Pfam" id="PF01937"/>
    </source>
</evidence>
<feature type="compositionally biased region" description="Polar residues" evidence="11">
    <location>
        <begin position="107"/>
        <end position="118"/>
    </location>
</feature>
<evidence type="ECO:0000256" key="4">
    <source>
        <dbReference type="ARBA" id="ARBA00022596"/>
    </source>
</evidence>
<dbReference type="SUPFAM" id="SSF111321">
    <property type="entry name" value="AF1104-like"/>
    <property type="match status" value="1"/>
</dbReference>
<dbReference type="FunFam" id="1.20.930.60:FF:000001">
    <property type="entry name" value="protein-glutamate O-methyltransferase isoform X1"/>
    <property type="match status" value="1"/>
</dbReference>
<evidence type="ECO:0000256" key="5">
    <source>
        <dbReference type="ARBA" id="ARBA00022723"/>
    </source>
</evidence>
<evidence type="ECO:0000256" key="6">
    <source>
        <dbReference type="ARBA" id="ARBA00022801"/>
    </source>
</evidence>
<keyword evidence="10" id="KW-0489">Methyltransferase</keyword>
<comment type="function">
    <text evidence="8 10">Metal-dependent phosphatase that shows phosphatase activity against several substrates, including fructose-1-phosphate and fructose-6-phosphate. Its preference for fructose-1-phosphate, a strong glycating agent that causes DNA damage rather than a canonical yeast metabolite, suggests a damage-control function in hexose phosphate metabolism. Has also been shown to have O-methyltransferase activity that methylates glutamate residues of target proteins to form gamma-glutamyl methyl ester residues. Possibly methylates PCNA, suggesting it is involved in the DNA damage response.</text>
</comment>
<dbReference type="InterPro" id="IPR002791">
    <property type="entry name" value="ARMT1-like_metal-bd"/>
</dbReference>
<dbReference type="AlphaFoldDB" id="A0AB34HYN3"/>
<name>A0AB34HYN3_ESCRO</name>
<dbReference type="EMBL" id="JAIQCJ010000254">
    <property type="protein sequence ID" value="KAJ8797238.1"/>
    <property type="molecule type" value="Genomic_DNA"/>
</dbReference>
<evidence type="ECO:0000256" key="8">
    <source>
        <dbReference type="ARBA" id="ARBA00045980"/>
    </source>
</evidence>
<accession>A0AB34HYN3</accession>
<keyword evidence="7 10" id="KW-0464">Manganese</keyword>
<reference evidence="13 14" key="1">
    <citation type="submission" date="2022-11" db="EMBL/GenBank/DDBJ databases">
        <title>Whole genome sequence of Eschrichtius robustus ER-17-0199.</title>
        <authorList>
            <person name="Bruniche-Olsen A."/>
            <person name="Black A.N."/>
            <person name="Fields C.J."/>
            <person name="Walden K."/>
            <person name="Dewoody J.A."/>
        </authorList>
    </citation>
    <scope>NUCLEOTIDE SEQUENCE [LARGE SCALE GENOMIC DNA]</scope>
    <source>
        <strain evidence="13">ER-17-0199</strain>
        <tissue evidence="13">Blubber</tissue>
    </source>
</reference>
<gene>
    <name evidence="13" type="ORF">J1605_017466</name>
</gene>
<dbReference type="Gene3D" id="1.20.930.60">
    <property type="match status" value="1"/>
</dbReference>
<evidence type="ECO:0000256" key="7">
    <source>
        <dbReference type="ARBA" id="ARBA00023211"/>
    </source>
</evidence>
<evidence type="ECO:0000256" key="1">
    <source>
        <dbReference type="ARBA" id="ARBA00000807"/>
    </source>
</evidence>
<evidence type="ECO:0000256" key="3">
    <source>
        <dbReference type="ARBA" id="ARBA00009519"/>
    </source>
</evidence>